<comment type="caution">
    <text evidence="2">The sequence shown here is derived from an EMBL/GenBank/DDBJ whole genome shotgun (WGS) entry which is preliminary data.</text>
</comment>
<protein>
    <submittedName>
        <fullName evidence="2">Uncharacterized protein</fullName>
    </submittedName>
</protein>
<organism evidence="2">
    <name type="scientific">marine sediment metagenome</name>
    <dbReference type="NCBI Taxonomy" id="412755"/>
    <lineage>
        <taxon>unclassified sequences</taxon>
        <taxon>metagenomes</taxon>
        <taxon>ecological metagenomes</taxon>
    </lineage>
</organism>
<feature type="compositionally biased region" description="Polar residues" evidence="1">
    <location>
        <begin position="19"/>
        <end position="32"/>
    </location>
</feature>
<feature type="region of interest" description="Disordered" evidence="1">
    <location>
        <begin position="1"/>
        <end position="32"/>
    </location>
</feature>
<dbReference type="EMBL" id="LAZR01006393">
    <property type="protein sequence ID" value="KKM92431.1"/>
    <property type="molecule type" value="Genomic_DNA"/>
</dbReference>
<gene>
    <name evidence="2" type="ORF">LCGC14_1218520</name>
</gene>
<name>A0A0F9LZA6_9ZZZZ</name>
<reference evidence="2" key="1">
    <citation type="journal article" date="2015" name="Nature">
        <title>Complex archaea that bridge the gap between prokaryotes and eukaryotes.</title>
        <authorList>
            <person name="Spang A."/>
            <person name="Saw J.H."/>
            <person name="Jorgensen S.L."/>
            <person name="Zaremba-Niedzwiedzka K."/>
            <person name="Martijn J."/>
            <person name="Lind A.E."/>
            <person name="van Eijk R."/>
            <person name="Schleper C."/>
            <person name="Guy L."/>
            <person name="Ettema T.J."/>
        </authorList>
    </citation>
    <scope>NUCLEOTIDE SEQUENCE</scope>
</reference>
<accession>A0A0F9LZA6</accession>
<evidence type="ECO:0000313" key="2">
    <source>
        <dbReference type="EMBL" id="KKM92431.1"/>
    </source>
</evidence>
<sequence>MDKKEQTRERVKRYRERQTALQDGSVTEDSVTEQGKDVTLDVTQYPAILHALTDPDKRCKLEAIVQSLKNHHQVDNVFYGHSGLSMSQVGEMLDCTR</sequence>
<proteinExistence type="predicted"/>
<evidence type="ECO:0000256" key="1">
    <source>
        <dbReference type="SAM" id="MobiDB-lite"/>
    </source>
</evidence>
<dbReference type="AlphaFoldDB" id="A0A0F9LZA6"/>